<sequence length="100" mass="10893">MAQAKSESKSEAEPDTTFTETIQKHTNGWTCVFMAGSGDYFGTRKAIKVGGLIDGEHEFKATLMPMGDGTHMVPINTALKKAIKKDVGDEITVRINARFS</sequence>
<dbReference type="EMBL" id="JAUSQZ010000001">
    <property type="protein sequence ID" value="MDP9829662.1"/>
    <property type="molecule type" value="Genomic_DNA"/>
</dbReference>
<reference evidence="1 2" key="1">
    <citation type="submission" date="2023-07" db="EMBL/GenBank/DDBJ databases">
        <title>Sequencing the genomes of 1000 actinobacteria strains.</title>
        <authorList>
            <person name="Klenk H.-P."/>
        </authorList>
    </citation>
    <scope>NUCLEOTIDE SEQUENCE [LARGE SCALE GENOMIC DNA]</scope>
    <source>
        <strain evidence="1 2">DSM 44388</strain>
    </source>
</reference>
<evidence type="ECO:0008006" key="3">
    <source>
        <dbReference type="Google" id="ProtNLM"/>
    </source>
</evidence>
<dbReference type="RefSeq" id="WP_307248045.1">
    <property type="nucleotide sequence ID" value="NZ_JAUSQZ010000001.1"/>
</dbReference>
<evidence type="ECO:0000313" key="2">
    <source>
        <dbReference type="Proteomes" id="UP001235712"/>
    </source>
</evidence>
<accession>A0ABT9PAE4</accession>
<evidence type="ECO:0000313" key="1">
    <source>
        <dbReference type="EMBL" id="MDP9829662.1"/>
    </source>
</evidence>
<dbReference type="Gene3D" id="2.40.30.100">
    <property type="entry name" value="AF2212/PG0164-like"/>
    <property type="match status" value="1"/>
</dbReference>
<comment type="caution">
    <text evidence="1">The sequence shown here is derived from an EMBL/GenBank/DDBJ whole genome shotgun (WGS) entry which is preliminary data.</text>
</comment>
<dbReference type="InterPro" id="IPR015018">
    <property type="entry name" value="DUF1905"/>
</dbReference>
<name>A0ABT9PAE4_9ACTN</name>
<protein>
    <recommendedName>
        <fullName evidence="3">DUF1905 domain-containing protein</fullName>
    </recommendedName>
</protein>
<dbReference type="SUPFAM" id="SSF141694">
    <property type="entry name" value="AF2212/PG0164-like"/>
    <property type="match status" value="1"/>
</dbReference>
<dbReference type="Pfam" id="PF08922">
    <property type="entry name" value="DUF1905"/>
    <property type="match status" value="1"/>
</dbReference>
<keyword evidence="2" id="KW-1185">Reference proteome</keyword>
<organism evidence="1 2">
    <name type="scientific">Kineosporia succinea</name>
    <dbReference type="NCBI Taxonomy" id="84632"/>
    <lineage>
        <taxon>Bacteria</taxon>
        <taxon>Bacillati</taxon>
        <taxon>Actinomycetota</taxon>
        <taxon>Actinomycetes</taxon>
        <taxon>Kineosporiales</taxon>
        <taxon>Kineosporiaceae</taxon>
        <taxon>Kineosporia</taxon>
    </lineage>
</organism>
<proteinExistence type="predicted"/>
<gene>
    <name evidence="1" type="ORF">J2S57_005411</name>
</gene>
<dbReference type="Proteomes" id="UP001235712">
    <property type="component" value="Unassembled WGS sequence"/>
</dbReference>
<dbReference type="InterPro" id="IPR037079">
    <property type="entry name" value="AF2212/PG0164-like_sf"/>
</dbReference>